<dbReference type="STRING" id="245187.SAMN04488003_106133"/>
<dbReference type="PANTHER" id="PTHR34599:SF1">
    <property type="entry name" value="PHOSPHATIDIC ACID PHOSPHATASE TYPE 2_HALOPEROXIDASE DOMAIN-CONTAINING PROTEIN"/>
    <property type="match status" value="1"/>
</dbReference>
<feature type="domain" description="Phosphatidic acid phosphatase type 2/haloperoxidase" evidence="2">
    <location>
        <begin position="318"/>
        <end position="443"/>
    </location>
</feature>
<dbReference type="RefSeq" id="WP_218139841.1">
    <property type="nucleotide sequence ID" value="NZ_FOCI01000006.1"/>
</dbReference>
<dbReference type="InterPro" id="IPR000326">
    <property type="entry name" value="PAP2/HPO"/>
</dbReference>
<dbReference type="Pfam" id="PF01569">
    <property type="entry name" value="PAP2"/>
    <property type="match status" value="1"/>
</dbReference>
<dbReference type="InterPro" id="IPR052559">
    <property type="entry name" value="V-haloperoxidase"/>
</dbReference>
<proteinExistence type="predicted"/>
<dbReference type="PANTHER" id="PTHR34599">
    <property type="entry name" value="PEROXIDASE-RELATED"/>
    <property type="match status" value="1"/>
</dbReference>
<dbReference type="SUPFAM" id="SSF48317">
    <property type="entry name" value="Acid phosphatase/Vanadium-dependent haloperoxidase"/>
    <property type="match status" value="1"/>
</dbReference>
<organism evidence="3 4">
    <name type="scientific">Loktanella fryxellensis</name>
    <dbReference type="NCBI Taxonomy" id="245187"/>
    <lineage>
        <taxon>Bacteria</taxon>
        <taxon>Pseudomonadati</taxon>
        <taxon>Pseudomonadota</taxon>
        <taxon>Alphaproteobacteria</taxon>
        <taxon>Rhodobacterales</taxon>
        <taxon>Roseobacteraceae</taxon>
        <taxon>Loktanella</taxon>
    </lineage>
</organism>
<evidence type="ECO:0000259" key="2">
    <source>
        <dbReference type="Pfam" id="PF01569"/>
    </source>
</evidence>
<dbReference type="Gene3D" id="1.10.606.20">
    <property type="match status" value="1"/>
</dbReference>
<name>A0A1H8CAY2_9RHOB</name>
<evidence type="ECO:0000313" key="4">
    <source>
        <dbReference type="Proteomes" id="UP000199585"/>
    </source>
</evidence>
<accession>A0A1H8CAY2</accession>
<gene>
    <name evidence="3" type="ORF">SAMN04488003_106133</name>
</gene>
<protein>
    <submittedName>
        <fullName evidence="3">PAP2 superfamily protein</fullName>
    </submittedName>
</protein>
<evidence type="ECO:0000313" key="3">
    <source>
        <dbReference type="EMBL" id="SEM92190.1"/>
    </source>
</evidence>
<reference evidence="3 4" key="1">
    <citation type="submission" date="2016-10" db="EMBL/GenBank/DDBJ databases">
        <authorList>
            <person name="de Groot N.N."/>
        </authorList>
    </citation>
    <scope>NUCLEOTIDE SEQUENCE [LARGE SCALE GENOMIC DNA]</scope>
    <source>
        <strain evidence="3 4">DSM 16213</strain>
    </source>
</reference>
<feature type="signal peptide" evidence="1">
    <location>
        <begin position="1"/>
        <end position="23"/>
    </location>
</feature>
<dbReference type="CDD" id="cd03398">
    <property type="entry name" value="PAP2_haloperoxidase"/>
    <property type="match status" value="1"/>
</dbReference>
<dbReference type="PROSITE" id="PS51257">
    <property type="entry name" value="PROKAR_LIPOPROTEIN"/>
    <property type="match status" value="1"/>
</dbReference>
<dbReference type="InterPro" id="IPR036938">
    <property type="entry name" value="PAP2/HPO_sf"/>
</dbReference>
<evidence type="ECO:0000256" key="1">
    <source>
        <dbReference type="SAM" id="SignalP"/>
    </source>
</evidence>
<sequence length="447" mass="46940">MRITRRQTMALLLASACPGAAFAQTPLTAPAAMPPDSEARARDAIDGWYRLILELVRHTPTYSPPVAARAFGYLGVTAWEATVAAHPGLRSLAGQLSGLTSLPAGDGTAPDHGVILNAALAAAVPVLFANTGPTGQRAMAAMTDRLATRVAEGVGPAVVSASAAHGAAIAAHVLAWSDTDGGAVVANMGFPMTYPAVGGPADWVPTSLVRQQQMPLLPEWGQNRTFAMPTGADCGLPPPPDWSTAPDSAFYAEARAVYDTTTSLTPDQLAIARFWSDDPMLSPTPPGHWITIARIVLDDRDADAVTRADALARVGIGLADALIACWHAKFEYDLLRPVTYIKAHIDPAWQPLLITPPFPEYPSGHSTLSGTSATVLAAVFGPDTAFVDTTHADDGLPDRSFSSFWDAAEEAGISRLYGGIHFPSAIARGLEQGRCVAGWTNALVTRP</sequence>
<keyword evidence="1" id="KW-0732">Signal</keyword>
<dbReference type="Proteomes" id="UP000199585">
    <property type="component" value="Unassembled WGS sequence"/>
</dbReference>
<dbReference type="AlphaFoldDB" id="A0A1H8CAY2"/>
<feature type="chain" id="PRO_5011783401" evidence="1">
    <location>
        <begin position="24"/>
        <end position="447"/>
    </location>
</feature>
<dbReference type="EMBL" id="FOCI01000006">
    <property type="protein sequence ID" value="SEM92190.1"/>
    <property type="molecule type" value="Genomic_DNA"/>
</dbReference>
<keyword evidence="4" id="KW-1185">Reference proteome</keyword>